<evidence type="ECO:0000313" key="1">
    <source>
        <dbReference type="EMBL" id="GAI87220.1"/>
    </source>
</evidence>
<sequence length="106" mass="12436">MKTIDYSLQSIDFFFRINKNKGLLPTKYFQKNGIEFVEFDNTPLNDPSLSMDAIGLMTTFLSKSFYDLFSIHEIFLWSSDTHKTTAFTLIELVDSGYLEIFKIYYN</sequence>
<organism evidence="1">
    <name type="scientific">marine sediment metagenome</name>
    <dbReference type="NCBI Taxonomy" id="412755"/>
    <lineage>
        <taxon>unclassified sequences</taxon>
        <taxon>metagenomes</taxon>
        <taxon>ecological metagenomes</taxon>
    </lineage>
</organism>
<proteinExistence type="predicted"/>
<name>X1TI11_9ZZZZ</name>
<protein>
    <submittedName>
        <fullName evidence="1">Uncharacterized protein</fullName>
    </submittedName>
</protein>
<dbReference type="AlphaFoldDB" id="X1TI11"/>
<reference evidence="1" key="1">
    <citation type="journal article" date="2014" name="Front. Microbiol.">
        <title>High frequency of phylogenetically diverse reductive dehalogenase-homologous genes in deep subseafloor sedimentary metagenomes.</title>
        <authorList>
            <person name="Kawai M."/>
            <person name="Futagami T."/>
            <person name="Toyoda A."/>
            <person name="Takaki Y."/>
            <person name="Nishi S."/>
            <person name="Hori S."/>
            <person name="Arai W."/>
            <person name="Tsubouchi T."/>
            <person name="Morono Y."/>
            <person name="Uchiyama I."/>
            <person name="Ito T."/>
            <person name="Fujiyama A."/>
            <person name="Inagaki F."/>
            <person name="Takami H."/>
        </authorList>
    </citation>
    <scope>NUCLEOTIDE SEQUENCE</scope>
    <source>
        <strain evidence="1">Expedition CK06-06</strain>
    </source>
</reference>
<comment type="caution">
    <text evidence="1">The sequence shown here is derived from an EMBL/GenBank/DDBJ whole genome shotgun (WGS) entry which is preliminary data.</text>
</comment>
<dbReference type="EMBL" id="BARW01008769">
    <property type="protein sequence ID" value="GAI87220.1"/>
    <property type="molecule type" value="Genomic_DNA"/>
</dbReference>
<accession>X1TI11</accession>
<gene>
    <name evidence="1" type="ORF">S12H4_17861</name>
</gene>